<dbReference type="AlphaFoldDB" id="A0A1H9PSW9"/>
<reference evidence="6 7" key="1">
    <citation type="submission" date="2016-10" db="EMBL/GenBank/DDBJ databases">
        <authorList>
            <person name="de Groot N.N."/>
        </authorList>
    </citation>
    <scope>NUCLEOTIDE SEQUENCE [LARGE SCALE GENOMIC DNA]</scope>
    <source>
        <strain evidence="6 7">DSM 23042</strain>
    </source>
</reference>
<evidence type="ECO:0000256" key="2">
    <source>
        <dbReference type="ARBA" id="ARBA00011901"/>
    </source>
</evidence>
<name>A0A1H9PSW9_9RHOB</name>
<dbReference type="CDD" id="cd02696">
    <property type="entry name" value="MurNAc-LAA"/>
    <property type="match status" value="1"/>
</dbReference>
<evidence type="ECO:0000256" key="1">
    <source>
        <dbReference type="ARBA" id="ARBA00001561"/>
    </source>
</evidence>
<dbReference type="OrthoDB" id="9806267at2"/>
<dbReference type="InterPro" id="IPR002508">
    <property type="entry name" value="MurNAc-LAA_cat"/>
</dbReference>
<keyword evidence="3" id="KW-0378">Hydrolase</keyword>
<dbReference type="GO" id="GO:0030288">
    <property type="term" value="C:outer membrane-bounded periplasmic space"/>
    <property type="evidence" value="ECO:0007669"/>
    <property type="project" value="TreeGrafter"/>
</dbReference>
<accession>A0A1H9PSW9</accession>
<sequence>MSSLTTARLLLIAVLCLPGAARAEAALSALARPDPAESESVDLGATTQLTLSLSQPVLWQVYTLDDPRRLVMDFGEVAFDGVDLGPLAASDRVTGLRSGPVRPGWSRLVLDLAEPMAVETAGLVTGAEDGSALLKLQLAPTSEEAFDKSAGAPESGLFALPNPADAVPLPRRRLGDGPTVVVLDPGHGGIDPGAEAGGVAEADLMLSFARTLRDELERAGGFRVELTREDDRFVPLERRVSIARANGAHVFLSLHADALAEGRASGASVYTLSEEASNEASRKLAARHDRDDLLAGLDLSEQDDRVAGVLMEMARRETRPRSDALADSLVAGIADATENLHKRPRLSANFSVLKAADIPSVLVELGFLSNPGDRTNLISPAWRRRTAIGMRKAIEAWVESDIDRAELLRQ</sequence>
<dbReference type="RefSeq" id="WP_092687286.1">
    <property type="nucleotide sequence ID" value="NZ_FOGU01000001.1"/>
</dbReference>
<dbReference type="GO" id="GO:0009253">
    <property type="term" value="P:peptidoglycan catabolic process"/>
    <property type="evidence" value="ECO:0007669"/>
    <property type="project" value="InterPro"/>
</dbReference>
<keyword evidence="4" id="KW-0732">Signal</keyword>
<dbReference type="Pfam" id="PF01520">
    <property type="entry name" value="Amidase_3"/>
    <property type="match status" value="1"/>
</dbReference>
<protein>
    <recommendedName>
        <fullName evidence="2">N-acetylmuramoyl-L-alanine amidase</fullName>
        <ecNumber evidence="2">3.5.1.28</ecNumber>
    </recommendedName>
</protein>
<dbReference type="Pfam" id="PF11741">
    <property type="entry name" value="AMIN"/>
    <property type="match status" value="1"/>
</dbReference>
<keyword evidence="7" id="KW-1185">Reference proteome</keyword>
<dbReference type="SUPFAM" id="SSF53187">
    <property type="entry name" value="Zn-dependent exopeptidases"/>
    <property type="match status" value="1"/>
</dbReference>
<dbReference type="InterPro" id="IPR021731">
    <property type="entry name" value="AMIN_dom"/>
</dbReference>
<dbReference type="Gene3D" id="3.40.630.40">
    <property type="entry name" value="Zn-dependent exopeptidases"/>
    <property type="match status" value="1"/>
</dbReference>
<dbReference type="Proteomes" id="UP000198885">
    <property type="component" value="Unassembled WGS sequence"/>
</dbReference>
<evidence type="ECO:0000259" key="5">
    <source>
        <dbReference type="SMART" id="SM00646"/>
    </source>
</evidence>
<dbReference type="STRING" id="641238.SAMN04490244_101304"/>
<evidence type="ECO:0000313" key="7">
    <source>
        <dbReference type="Proteomes" id="UP000198885"/>
    </source>
</evidence>
<dbReference type="EC" id="3.5.1.28" evidence="2"/>
<evidence type="ECO:0000313" key="6">
    <source>
        <dbReference type="EMBL" id="SER50869.1"/>
    </source>
</evidence>
<dbReference type="EMBL" id="FOGU01000001">
    <property type="protein sequence ID" value="SER50869.1"/>
    <property type="molecule type" value="Genomic_DNA"/>
</dbReference>
<dbReference type="Gene3D" id="2.60.40.3500">
    <property type="match status" value="1"/>
</dbReference>
<gene>
    <name evidence="6" type="ORF">SAMN04490244_101304</name>
</gene>
<comment type="catalytic activity">
    <reaction evidence="1">
        <text>Hydrolyzes the link between N-acetylmuramoyl residues and L-amino acid residues in certain cell-wall glycopeptides.</text>
        <dbReference type="EC" id="3.5.1.28"/>
    </reaction>
</comment>
<evidence type="ECO:0000256" key="4">
    <source>
        <dbReference type="SAM" id="SignalP"/>
    </source>
</evidence>
<dbReference type="GO" id="GO:0008745">
    <property type="term" value="F:N-acetylmuramoyl-L-alanine amidase activity"/>
    <property type="evidence" value="ECO:0007669"/>
    <property type="project" value="UniProtKB-EC"/>
</dbReference>
<dbReference type="InterPro" id="IPR050695">
    <property type="entry name" value="N-acetylmuramoyl_amidase_3"/>
</dbReference>
<feature type="signal peptide" evidence="4">
    <location>
        <begin position="1"/>
        <end position="25"/>
    </location>
</feature>
<dbReference type="PANTHER" id="PTHR30404">
    <property type="entry name" value="N-ACETYLMURAMOYL-L-ALANINE AMIDASE"/>
    <property type="match status" value="1"/>
</dbReference>
<dbReference type="SMART" id="SM00646">
    <property type="entry name" value="Ami_3"/>
    <property type="match status" value="1"/>
</dbReference>
<proteinExistence type="predicted"/>
<feature type="domain" description="MurNAc-LAA" evidence="5">
    <location>
        <begin position="240"/>
        <end position="395"/>
    </location>
</feature>
<evidence type="ECO:0000256" key="3">
    <source>
        <dbReference type="ARBA" id="ARBA00022801"/>
    </source>
</evidence>
<dbReference type="PANTHER" id="PTHR30404:SF0">
    <property type="entry name" value="N-ACETYLMURAMOYL-L-ALANINE AMIDASE AMIC"/>
    <property type="match status" value="1"/>
</dbReference>
<organism evidence="6 7">
    <name type="scientific">Tranquillimonas rosea</name>
    <dbReference type="NCBI Taxonomy" id="641238"/>
    <lineage>
        <taxon>Bacteria</taxon>
        <taxon>Pseudomonadati</taxon>
        <taxon>Pseudomonadota</taxon>
        <taxon>Alphaproteobacteria</taxon>
        <taxon>Rhodobacterales</taxon>
        <taxon>Roseobacteraceae</taxon>
        <taxon>Tranquillimonas</taxon>
    </lineage>
</organism>
<feature type="chain" id="PRO_5011491977" description="N-acetylmuramoyl-L-alanine amidase" evidence="4">
    <location>
        <begin position="26"/>
        <end position="410"/>
    </location>
</feature>